<dbReference type="InterPro" id="IPR051531">
    <property type="entry name" value="N-acetyltransferase"/>
</dbReference>
<evidence type="ECO:0000259" key="4">
    <source>
        <dbReference type="PROSITE" id="PS51186"/>
    </source>
</evidence>
<dbReference type="SUPFAM" id="SSF55729">
    <property type="entry name" value="Acyl-CoA N-acyltransferases (Nat)"/>
    <property type="match status" value="1"/>
</dbReference>
<comment type="caution">
    <text evidence="5">The sequence shown here is derived from an EMBL/GenBank/DDBJ whole genome shotgun (WGS) entry which is preliminary data.</text>
</comment>
<accession>A0A6B2JI76</accession>
<sequence length="166" mass="18228">MEPLTYRPLSPEDADALHALVSDWQVVRQLGGWPWPPSRPFTEGRAKPFKGDGFVWGVFRGAELLGSVGVVSGDIGYMYRLDLAGQGIATAAATYALTIAFGQGRAEITGSAWVDNPASARVLLKLGFTEEAMQLDYSKARRRIVAIRRFRLTRADWESRLSRGAA</sequence>
<keyword evidence="6" id="KW-1185">Reference proteome</keyword>
<dbReference type="EMBL" id="JAAGAB010000002">
    <property type="protein sequence ID" value="NDV01061.1"/>
    <property type="molecule type" value="Genomic_DNA"/>
</dbReference>
<gene>
    <name evidence="5" type="ORF">GZA08_08775</name>
</gene>
<evidence type="ECO:0000256" key="2">
    <source>
        <dbReference type="ARBA" id="ARBA00023315"/>
    </source>
</evidence>
<dbReference type="Gene3D" id="3.40.630.30">
    <property type="match status" value="1"/>
</dbReference>
<evidence type="ECO:0000256" key="3">
    <source>
        <dbReference type="ARBA" id="ARBA00038502"/>
    </source>
</evidence>
<dbReference type="InterPro" id="IPR000182">
    <property type="entry name" value="GNAT_dom"/>
</dbReference>
<comment type="similarity">
    <text evidence="3">Belongs to the acetyltransferase family. RimJ subfamily.</text>
</comment>
<proteinExistence type="inferred from homology"/>
<name>A0A6B2JI76_9RHOB</name>
<organism evidence="5 6">
    <name type="scientific">Pseudoroseicyclus tamaricis</name>
    <dbReference type="NCBI Taxonomy" id="2705421"/>
    <lineage>
        <taxon>Bacteria</taxon>
        <taxon>Pseudomonadati</taxon>
        <taxon>Pseudomonadota</taxon>
        <taxon>Alphaproteobacteria</taxon>
        <taxon>Rhodobacterales</taxon>
        <taxon>Paracoccaceae</taxon>
        <taxon>Pseudoroseicyclus</taxon>
    </lineage>
</organism>
<dbReference type="RefSeq" id="WP_163892295.1">
    <property type="nucleotide sequence ID" value="NZ_JAAFYS010000002.1"/>
</dbReference>
<dbReference type="PANTHER" id="PTHR43792">
    <property type="entry name" value="GNAT FAMILY, PUTATIVE (AFU_ORTHOLOGUE AFUA_3G00765)-RELATED-RELATED"/>
    <property type="match status" value="1"/>
</dbReference>
<dbReference type="PROSITE" id="PS51186">
    <property type="entry name" value="GNAT"/>
    <property type="match status" value="1"/>
</dbReference>
<dbReference type="AlphaFoldDB" id="A0A6B2JI76"/>
<keyword evidence="2" id="KW-0012">Acyltransferase</keyword>
<protein>
    <submittedName>
        <fullName evidence="5">GNAT family N-acetyltransferase</fullName>
    </submittedName>
</protein>
<reference evidence="5 6" key="1">
    <citation type="submission" date="2020-02" db="EMBL/GenBank/DDBJ databases">
        <title>Pseudoroseicyclus tamarix, sp. nov., isolated from offshore sediment of a Tamarix chinensis forest.</title>
        <authorList>
            <person name="Gai Y."/>
        </authorList>
    </citation>
    <scope>NUCLEOTIDE SEQUENCE [LARGE SCALE GENOMIC DNA]</scope>
    <source>
        <strain evidence="5 6">CLL3-39</strain>
    </source>
</reference>
<keyword evidence="1 5" id="KW-0808">Transferase</keyword>
<dbReference type="Proteomes" id="UP000474757">
    <property type="component" value="Unassembled WGS sequence"/>
</dbReference>
<dbReference type="GO" id="GO:0016747">
    <property type="term" value="F:acyltransferase activity, transferring groups other than amino-acyl groups"/>
    <property type="evidence" value="ECO:0007669"/>
    <property type="project" value="InterPro"/>
</dbReference>
<evidence type="ECO:0000313" key="6">
    <source>
        <dbReference type="Proteomes" id="UP000474757"/>
    </source>
</evidence>
<evidence type="ECO:0000313" key="5">
    <source>
        <dbReference type="EMBL" id="NDV01061.1"/>
    </source>
</evidence>
<dbReference type="Pfam" id="PF13302">
    <property type="entry name" value="Acetyltransf_3"/>
    <property type="match status" value="1"/>
</dbReference>
<dbReference type="InterPro" id="IPR016181">
    <property type="entry name" value="Acyl_CoA_acyltransferase"/>
</dbReference>
<feature type="domain" description="N-acetyltransferase" evidence="4">
    <location>
        <begin position="4"/>
        <end position="151"/>
    </location>
</feature>
<evidence type="ECO:0000256" key="1">
    <source>
        <dbReference type="ARBA" id="ARBA00022679"/>
    </source>
</evidence>
<dbReference type="PANTHER" id="PTHR43792:SF8">
    <property type="entry name" value="[RIBOSOMAL PROTEIN US5]-ALANINE N-ACETYLTRANSFERASE"/>
    <property type="match status" value="1"/>
</dbReference>